<dbReference type="EMBL" id="JASDAP010000006">
    <property type="protein sequence ID" value="KAK1902017.1"/>
    <property type="molecule type" value="Genomic_DNA"/>
</dbReference>
<protein>
    <submittedName>
        <fullName evidence="1">Kelch-like protein 23</fullName>
    </submittedName>
</protein>
<name>A0AAD9FGQ5_DISEL</name>
<sequence>SPGSEVSLSQFSRAPGLRALGLRLVCSSSLEPWSESPGSEVSLSQFSRALGL</sequence>
<dbReference type="AlphaFoldDB" id="A0AAD9FGQ5"/>
<comment type="caution">
    <text evidence="1">The sequence shown here is derived from an EMBL/GenBank/DDBJ whole genome shotgun (WGS) entry which is preliminary data.</text>
</comment>
<evidence type="ECO:0000313" key="2">
    <source>
        <dbReference type="Proteomes" id="UP001228049"/>
    </source>
</evidence>
<feature type="non-terminal residue" evidence="1">
    <location>
        <position position="52"/>
    </location>
</feature>
<accession>A0AAD9FGQ5</accession>
<dbReference type="Proteomes" id="UP001228049">
    <property type="component" value="Unassembled WGS sequence"/>
</dbReference>
<reference evidence="1" key="1">
    <citation type="submission" date="2023-04" db="EMBL/GenBank/DDBJ databases">
        <title>Chromosome-level genome of Chaenocephalus aceratus.</title>
        <authorList>
            <person name="Park H."/>
        </authorList>
    </citation>
    <scope>NUCLEOTIDE SEQUENCE</scope>
    <source>
        <strain evidence="1">DE</strain>
        <tissue evidence="1">Muscle</tissue>
    </source>
</reference>
<feature type="non-terminal residue" evidence="1">
    <location>
        <position position="1"/>
    </location>
</feature>
<proteinExistence type="predicted"/>
<keyword evidence="2" id="KW-1185">Reference proteome</keyword>
<evidence type="ECO:0000313" key="1">
    <source>
        <dbReference type="EMBL" id="KAK1902017.1"/>
    </source>
</evidence>
<gene>
    <name evidence="1" type="ORF">KUDE01_004981</name>
</gene>
<organism evidence="1 2">
    <name type="scientific">Dissostichus eleginoides</name>
    <name type="common">Patagonian toothfish</name>
    <name type="synonym">Dissostichus amissus</name>
    <dbReference type="NCBI Taxonomy" id="100907"/>
    <lineage>
        <taxon>Eukaryota</taxon>
        <taxon>Metazoa</taxon>
        <taxon>Chordata</taxon>
        <taxon>Craniata</taxon>
        <taxon>Vertebrata</taxon>
        <taxon>Euteleostomi</taxon>
        <taxon>Actinopterygii</taxon>
        <taxon>Neopterygii</taxon>
        <taxon>Teleostei</taxon>
        <taxon>Neoteleostei</taxon>
        <taxon>Acanthomorphata</taxon>
        <taxon>Eupercaria</taxon>
        <taxon>Perciformes</taxon>
        <taxon>Notothenioidei</taxon>
        <taxon>Nototheniidae</taxon>
        <taxon>Dissostichus</taxon>
    </lineage>
</organism>